<gene>
    <name evidence="2" type="ORF">ZHAS_00004753</name>
</gene>
<protein>
    <submittedName>
        <fullName evidence="2 3">Menaquinol-cytochrome C reductase iron-sulfur subunit</fullName>
    </submittedName>
</protein>
<dbReference type="AlphaFoldDB" id="A0A084VHT1"/>
<dbReference type="EMBL" id="KE524847">
    <property type="protein sequence ID" value="KFB37525.1"/>
    <property type="molecule type" value="Genomic_DNA"/>
</dbReference>
<dbReference type="Proteomes" id="UP000030765">
    <property type="component" value="Unassembled WGS sequence"/>
</dbReference>
<keyword evidence="4" id="KW-1185">Reference proteome</keyword>
<dbReference type="EnsemblMetazoa" id="ASIC004753-RA">
    <property type="protein sequence ID" value="ASIC004753-PA"/>
    <property type="gene ID" value="ASIC004753"/>
</dbReference>
<feature type="region of interest" description="Disordered" evidence="1">
    <location>
        <begin position="22"/>
        <end position="57"/>
    </location>
</feature>
<organism evidence="2">
    <name type="scientific">Anopheles sinensis</name>
    <name type="common">Mosquito</name>
    <dbReference type="NCBI Taxonomy" id="74873"/>
    <lineage>
        <taxon>Eukaryota</taxon>
        <taxon>Metazoa</taxon>
        <taxon>Ecdysozoa</taxon>
        <taxon>Arthropoda</taxon>
        <taxon>Hexapoda</taxon>
        <taxon>Insecta</taxon>
        <taxon>Pterygota</taxon>
        <taxon>Neoptera</taxon>
        <taxon>Endopterygota</taxon>
        <taxon>Diptera</taxon>
        <taxon>Nematocera</taxon>
        <taxon>Culicoidea</taxon>
        <taxon>Culicidae</taxon>
        <taxon>Anophelinae</taxon>
        <taxon>Anopheles</taxon>
    </lineage>
</organism>
<evidence type="ECO:0000313" key="2">
    <source>
        <dbReference type="EMBL" id="KFB37525.1"/>
    </source>
</evidence>
<evidence type="ECO:0000313" key="4">
    <source>
        <dbReference type="Proteomes" id="UP000030765"/>
    </source>
</evidence>
<evidence type="ECO:0000256" key="1">
    <source>
        <dbReference type="SAM" id="MobiDB-lite"/>
    </source>
</evidence>
<feature type="compositionally biased region" description="Polar residues" evidence="1">
    <location>
        <begin position="28"/>
        <end position="47"/>
    </location>
</feature>
<proteinExistence type="predicted"/>
<sequence>MCAPSPCHRRCIAILPTCAKSEGRNQRRSVPSSSPADRSINGLTNATCAPRHPLLPY</sequence>
<dbReference type="EMBL" id="ATLV01013235">
    <property type="status" value="NOT_ANNOTATED_CDS"/>
    <property type="molecule type" value="Genomic_DNA"/>
</dbReference>
<name>A0A084VHT1_ANOSI</name>
<dbReference type="VEuPathDB" id="VectorBase:ASIC004753"/>
<reference evidence="3" key="2">
    <citation type="submission" date="2020-05" db="UniProtKB">
        <authorList>
            <consortium name="EnsemblMetazoa"/>
        </authorList>
    </citation>
    <scope>IDENTIFICATION</scope>
</reference>
<accession>A0A084VHT1</accession>
<reference evidence="2 4" key="1">
    <citation type="journal article" date="2014" name="BMC Genomics">
        <title>Genome sequence of Anopheles sinensis provides insight into genetics basis of mosquito competence for malaria parasites.</title>
        <authorList>
            <person name="Zhou D."/>
            <person name="Zhang D."/>
            <person name="Ding G."/>
            <person name="Shi L."/>
            <person name="Hou Q."/>
            <person name="Ye Y."/>
            <person name="Xu Y."/>
            <person name="Zhou H."/>
            <person name="Xiong C."/>
            <person name="Li S."/>
            <person name="Yu J."/>
            <person name="Hong S."/>
            <person name="Yu X."/>
            <person name="Zou P."/>
            <person name="Chen C."/>
            <person name="Chang X."/>
            <person name="Wang W."/>
            <person name="Lv Y."/>
            <person name="Sun Y."/>
            <person name="Ma L."/>
            <person name="Shen B."/>
            <person name="Zhu C."/>
        </authorList>
    </citation>
    <scope>NUCLEOTIDE SEQUENCE [LARGE SCALE GENOMIC DNA]</scope>
</reference>
<evidence type="ECO:0000313" key="3">
    <source>
        <dbReference type="EnsemblMetazoa" id="ASIC004753-PA"/>
    </source>
</evidence>